<comment type="caution">
    <text evidence="1">The sequence shown here is derived from an EMBL/GenBank/DDBJ whole genome shotgun (WGS) entry which is preliminary data.</text>
</comment>
<name>A0AAV4XBC8_CAEEX</name>
<sequence length="82" mass="9472">MKITDSKWHDLFSISQIELLQSPADKSDLPPIELENQTGKQLYKSTLCGRHFNLSRRCHLPCRSTKLRIYVPEIPLKGAYSE</sequence>
<proteinExistence type="predicted"/>
<evidence type="ECO:0000313" key="1">
    <source>
        <dbReference type="EMBL" id="GIY91244.1"/>
    </source>
</evidence>
<dbReference type="EMBL" id="BPLR01017393">
    <property type="protein sequence ID" value="GIY91244.1"/>
    <property type="molecule type" value="Genomic_DNA"/>
</dbReference>
<dbReference type="Proteomes" id="UP001054945">
    <property type="component" value="Unassembled WGS sequence"/>
</dbReference>
<accession>A0AAV4XBC8</accession>
<organism evidence="1 2">
    <name type="scientific">Caerostris extrusa</name>
    <name type="common">Bark spider</name>
    <name type="synonym">Caerostris bankana</name>
    <dbReference type="NCBI Taxonomy" id="172846"/>
    <lineage>
        <taxon>Eukaryota</taxon>
        <taxon>Metazoa</taxon>
        <taxon>Ecdysozoa</taxon>
        <taxon>Arthropoda</taxon>
        <taxon>Chelicerata</taxon>
        <taxon>Arachnida</taxon>
        <taxon>Araneae</taxon>
        <taxon>Araneomorphae</taxon>
        <taxon>Entelegynae</taxon>
        <taxon>Araneoidea</taxon>
        <taxon>Araneidae</taxon>
        <taxon>Caerostris</taxon>
    </lineage>
</organism>
<keyword evidence="2" id="KW-1185">Reference proteome</keyword>
<evidence type="ECO:0000313" key="2">
    <source>
        <dbReference type="Proteomes" id="UP001054945"/>
    </source>
</evidence>
<reference evidence="1 2" key="1">
    <citation type="submission" date="2021-06" db="EMBL/GenBank/DDBJ databases">
        <title>Caerostris extrusa draft genome.</title>
        <authorList>
            <person name="Kono N."/>
            <person name="Arakawa K."/>
        </authorList>
    </citation>
    <scope>NUCLEOTIDE SEQUENCE [LARGE SCALE GENOMIC DNA]</scope>
</reference>
<protein>
    <submittedName>
        <fullName evidence="1">Uncharacterized protein</fullName>
    </submittedName>
</protein>
<gene>
    <name evidence="1" type="ORF">CEXT_211311</name>
</gene>
<dbReference type="AlphaFoldDB" id="A0AAV4XBC8"/>